<proteinExistence type="predicted"/>
<gene>
    <name evidence="2" type="ORF">NCU09181</name>
</gene>
<dbReference type="InParanoid" id="Q7S334"/>
<organism evidence="2 3">
    <name type="scientific">Neurospora crassa (strain ATCC 24698 / 74-OR23-1A / CBS 708.71 / DSM 1257 / FGSC 987)</name>
    <dbReference type="NCBI Taxonomy" id="367110"/>
    <lineage>
        <taxon>Eukaryota</taxon>
        <taxon>Fungi</taxon>
        <taxon>Dikarya</taxon>
        <taxon>Ascomycota</taxon>
        <taxon>Pezizomycotina</taxon>
        <taxon>Sordariomycetes</taxon>
        <taxon>Sordariomycetidae</taxon>
        <taxon>Sordariales</taxon>
        <taxon>Sordariaceae</taxon>
        <taxon>Neurospora</taxon>
    </lineage>
</organism>
<feature type="region of interest" description="Disordered" evidence="1">
    <location>
        <begin position="187"/>
        <end position="237"/>
    </location>
</feature>
<dbReference type="OMA" id="VAERYEY"/>
<dbReference type="KEGG" id="ncr:NCU09181"/>
<accession>Q7S334</accession>
<name>Q7S334_NEUCR</name>
<feature type="compositionally biased region" description="Acidic residues" evidence="1">
    <location>
        <begin position="195"/>
        <end position="237"/>
    </location>
</feature>
<dbReference type="PANTHER" id="PTHR38167:SF1">
    <property type="entry name" value="C2H2-TYPE DOMAIN-CONTAINING PROTEIN"/>
    <property type="match status" value="1"/>
</dbReference>
<dbReference type="RefSeq" id="XP_959091.1">
    <property type="nucleotide sequence ID" value="XM_953998.1"/>
</dbReference>
<dbReference type="AlphaFoldDB" id="Q7S334"/>
<feature type="compositionally biased region" description="Basic residues" evidence="1">
    <location>
        <begin position="89"/>
        <end position="99"/>
    </location>
</feature>
<dbReference type="Proteomes" id="UP000001805">
    <property type="component" value="Chromosome 3, Linkage Group III"/>
</dbReference>
<protein>
    <submittedName>
        <fullName evidence="2">Uncharacterized protein</fullName>
    </submittedName>
</protein>
<dbReference type="OrthoDB" id="4586016at2759"/>
<reference evidence="2 3" key="1">
    <citation type="journal article" date="2003" name="Nature">
        <title>The genome sequence of the filamentous fungus Neurospora crassa.</title>
        <authorList>
            <person name="Galagan J.E."/>
            <person name="Calvo S.E."/>
            <person name="Borkovich K.A."/>
            <person name="Selker E.U."/>
            <person name="Read N.D."/>
            <person name="Jaffe D."/>
            <person name="FitzHugh W."/>
            <person name="Ma L.J."/>
            <person name="Smirnov S."/>
            <person name="Purcell S."/>
            <person name="Rehman B."/>
            <person name="Elkins T."/>
            <person name="Engels R."/>
            <person name="Wang S."/>
            <person name="Nielsen C.B."/>
            <person name="Butler J."/>
            <person name="Endrizzi M."/>
            <person name="Qui D."/>
            <person name="Ianakiev P."/>
            <person name="Bell-Pedersen D."/>
            <person name="Nelson M.A."/>
            <person name="Werner-Washburne M."/>
            <person name="Selitrennikoff C.P."/>
            <person name="Kinsey J.A."/>
            <person name="Braun E.L."/>
            <person name="Zelter A."/>
            <person name="Schulte U."/>
            <person name="Kothe G.O."/>
            <person name="Jedd G."/>
            <person name="Mewes W."/>
            <person name="Staben C."/>
            <person name="Marcotte E."/>
            <person name="Greenberg D."/>
            <person name="Roy A."/>
            <person name="Foley K."/>
            <person name="Naylor J."/>
            <person name="Stange-Thomann N."/>
            <person name="Barrett R."/>
            <person name="Gnerre S."/>
            <person name="Kamal M."/>
            <person name="Kamvysselis M."/>
            <person name="Mauceli E."/>
            <person name="Bielke C."/>
            <person name="Rudd S."/>
            <person name="Frishman D."/>
            <person name="Krystofova S."/>
            <person name="Rasmussen C."/>
            <person name="Metzenberg R.L."/>
            <person name="Perkins D.D."/>
            <person name="Kroken S."/>
            <person name="Cogoni C."/>
            <person name="Macino G."/>
            <person name="Catcheside D."/>
            <person name="Li W."/>
            <person name="Pratt R.J."/>
            <person name="Osmani S.A."/>
            <person name="DeSouza C.P."/>
            <person name="Glass L."/>
            <person name="Orbach M.J."/>
            <person name="Berglund J.A."/>
            <person name="Voelker R."/>
            <person name="Yarden O."/>
            <person name="Plamann M."/>
            <person name="Seiler S."/>
            <person name="Dunlap J."/>
            <person name="Radford A."/>
            <person name="Aramayo R."/>
            <person name="Natvig D.O."/>
            <person name="Alex L.A."/>
            <person name="Mannhaupt G."/>
            <person name="Ebbole D.J."/>
            <person name="Freitag M."/>
            <person name="Paulsen I."/>
            <person name="Sachs M.S."/>
            <person name="Lander E.S."/>
            <person name="Nusbaum C."/>
            <person name="Birren B."/>
        </authorList>
    </citation>
    <scope>NUCLEOTIDE SEQUENCE [LARGE SCALE GENOMIC DNA]</scope>
    <source>
        <strain evidence="3">ATCC 24698 / 74-OR23-1A / CBS 708.71 / DSM 1257 / FGSC 987</strain>
    </source>
</reference>
<feature type="region of interest" description="Disordered" evidence="1">
    <location>
        <begin position="74"/>
        <end position="101"/>
    </location>
</feature>
<dbReference type="GeneID" id="3875238"/>
<dbReference type="PaxDb" id="5141-EFNCRP00000009005"/>
<evidence type="ECO:0000313" key="2">
    <source>
        <dbReference type="EMBL" id="EAA29855.1"/>
    </source>
</evidence>
<dbReference type="VEuPathDB" id="FungiDB:NCU09181"/>
<dbReference type="PANTHER" id="PTHR38167">
    <property type="entry name" value="C2H2-TYPE DOMAIN-CONTAINING PROTEIN"/>
    <property type="match status" value="1"/>
</dbReference>
<dbReference type="EMBL" id="CM002238">
    <property type="protein sequence ID" value="EAA29855.1"/>
    <property type="molecule type" value="Genomic_DNA"/>
</dbReference>
<evidence type="ECO:0000256" key="1">
    <source>
        <dbReference type="SAM" id="MobiDB-lite"/>
    </source>
</evidence>
<dbReference type="HOGENOM" id="CLU_1170926_0_0_1"/>
<evidence type="ECO:0000313" key="3">
    <source>
        <dbReference type="Proteomes" id="UP000001805"/>
    </source>
</evidence>
<keyword evidence="3" id="KW-1185">Reference proteome</keyword>
<sequence>MVDETTKLVLEGFPSVTNHGRFQKTMDAIHSRSKVVLRRVLFDLFVSDISDPETLQSRIHELVAERYEYAKSHEVSLPTKRKSEESPGKKRRRKKRRKTATYISEGPDECTRCEEEFGPEDQSKGCFRHPGIMQLNRASYSWWIEEGIDTSEYTSKELNAPHHREENPDGFTWSCCGLPGGRRGCKRCPHKAYEGDTDYSGDSEDSEDSDEADDDSGSSDESDESDSGQDDEDDEDD</sequence>